<comment type="caution">
    <text evidence="3">The sequence shown here is derived from an EMBL/GenBank/DDBJ whole genome shotgun (WGS) entry which is preliminary data.</text>
</comment>
<evidence type="ECO:0000313" key="3">
    <source>
        <dbReference type="EMBL" id="RJF81130.1"/>
    </source>
</evidence>
<dbReference type="InterPro" id="IPR058531">
    <property type="entry name" value="Baseplate_J_M"/>
</dbReference>
<gene>
    <name evidence="3" type="ORF">D3877_12975</name>
</gene>
<dbReference type="InterPro" id="IPR052726">
    <property type="entry name" value="Phage_Baseplate_Hub"/>
</dbReference>
<dbReference type="PIRSF" id="PIRSF020481">
    <property type="entry name" value="BAP"/>
    <property type="match status" value="1"/>
</dbReference>
<dbReference type="Pfam" id="PF26078">
    <property type="entry name" value="Baseplate_J_M"/>
    <property type="match status" value="1"/>
</dbReference>
<protein>
    <submittedName>
        <fullName evidence="3">Baseplate assembly protein</fullName>
    </submittedName>
</protein>
<evidence type="ECO:0000259" key="1">
    <source>
        <dbReference type="Pfam" id="PF26078"/>
    </source>
</evidence>
<dbReference type="RefSeq" id="WP_119831218.1">
    <property type="nucleotide sequence ID" value="NZ_QYUL01000002.1"/>
</dbReference>
<dbReference type="PANTHER" id="PTHR35862:SF1">
    <property type="entry name" value="FELS-2 PROPHAGE PROTEIN"/>
    <property type="match status" value="1"/>
</dbReference>
<dbReference type="EMBL" id="QYUL01000002">
    <property type="protein sequence ID" value="RJF81130.1"/>
    <property type="molecule type" value="Genomic_DNA"/>
</dbReference>
<evidence type="ECO:0000313" key="4">
    <source>
        <dbReference type="Proteomes" id="UP000283458"/>
    </source>
</evidence>
<organism evidence="3 4">
    <name type="scientific">Azospirillum cavernae</name>
    <dbReference type="NCBI Taxonomy" id="2320860"/>
    <lineage>
        <taxon>Bacteria</taxon>
        <taxon>Pseudomonadati</taxon>
        <taxon>Pseudomonadota</taxon>
        <taxon>Alphaproteobacteria</taxon>
        <taxon>Rhodospirillales</taxon>
        <taxon>Azospirillaceae</taxon>
        <taxon>Azospirillum</taxon>
    </lineage>
</organism>
<keyword evidence="4" id="KW-1185">Reference proteome</keyword>
<dbReference type="Pfam" id="PF26079">
    <property type="entry name" value="Baseplate_J_C"/>
    <property type="match status" value="1"/>
</dbReference>
<evidence type="ECO:0000259" key="2">
    <source>
        <dbReference type="Pfam" id="PF26079"/>
    </source>
</evidence>
<feature type="domain" description="Baseplate J-like central" evidence="1">
    <location>
        <begin position="120"/>
        <end position="193"/>
    </location>
</feature>
<feature type="domain" description="Baseplate J-like C-terminal" evidence="2">
    <location>
        <begin position="199"/>
        <end position="279"/>
    </location>
</feature>
<dbReference type="PANTHER" id="PTHR35862">
    <property type="entry name" value="FELS-2 PROPHAGE PROTEIN"/>
    <property type="match status" value="1"/>
</dbReference>
<name>A0A418VVE4_9PROT</name>
<dbReference type="Proteomes" id="UP000283458">
    <property type="component" value="Unassembled WGS sequence"/>
</dbReference>
<dbReference type="AlphaFoldDB" id="A0A418VVE4"/>
<sequence length="282" mass="29417">MASSSIDLSSLPAPAVVEPLSFDSVVAAMRADFLARYPAFSAMLDSDPVMKLLDVAAYREVLMRLRVNEAARATMVAYARGADLENLGALLGVGRLSTNGVSEDDQRFRSRIAMSLEGYSTAGSRGSYLYHALSASALVKDIGVDTPIPGVVRLTVLSTHADGAPDLATLAAVRAAVNDDRVRPLTDRVDVQAAAIRRYDVRASLDIDPGPDSGTVLAAASAALQRYVAQRHGLGVTVPLSGLMAALHQPGVAAVRLTQPLADIVPASTEAAFCASVSLAMG</sequence>
<dbReference type="OrthoDB" id="9793802at2"/>
<accession>A0A418VVE4</accession>
<reference evidence="3 4" key="1">
    <citation type="submission" date="2018-09" db="EMBL/GenBank/DDBJ databases">
        <authorList>
            <person name="Zhu H."/>
        </authorList>
    </citation>
    <scope>NUCLEOTIDE SEQUENCE [LARGE SCALE GENOMIC DNA]</scope>
    <source>
        <strain evidence="3 4">K2W22B-5</strain>
    </source>
</reference>
<dbReference type="InterPro" id="IPR058530">
    <property type="entry name" value="Baseplate_J-like_C"/>
</dbReference>
<dbReference type="InterPro" id="IPR014507">
    <property type="entry name" value="Baseplate_assembly_J_pred"/>
</dbReference>
<proteinExistence type="predicted"/>